<dbReference type="GO" id="GO:0015385">
    <property type="term" value="F:sodium:proton antiporter activity"/>
    <property type="evidence" value="ECO:0007669"/>
    <property type="project" value="TreeGrafter"/>
</dbReference>
<keyword evidence="2" id="KW-0472">Membrane</keyword>
<reference evidence="3 4" key="1">
    <citation type="submission" date="2012-11" db="EMBL/GenBank/DDBJ databases">
        <title>The complete genome sequence of Corynebacterium maris Coryn-1 (=DSM 45190).</title>
        <authorList>
            <person name="Schaffert L."/>
            <person name="Albersmeier A."/>
            <person name="Kalinowski J."/>
            <person name="Ruckert C."/>
        </authorList>
    </citation>
    <scope>NUCLEOTIDE SEQUENCE [LARGE SCALE GENOMIC DNA]</scope>
    <source>
        <strain evidence="4">Coryn-1</strain>
    </source>
</reference>
<dbReference type="OrthoDB" id="4427992at2"/>
<dbReference type="KEGG" id="cmd:B841_12255"/>
<dbReference type="STRING" id="1224163.B841_12255"/>
<dbReference type="PATRIC" id="fig|1224163.3.peg.2476"/>
<protein>
    <submittedName>
        <fullName evidence="3">Monovalent cation/H+ antiporter subunit G</fullName>
    </submittedName>
</protein>
<proteinExistence type="inferred from homology"/>
<evidence type="ECO:0000313" key="3">
    <source>
        <dbReference type="EMBL" id="AGS35923.1"/>
    </source>
</evidence>
<dbReference type="RefSeq" id="WP_020936504.1">
    <property type="nucleotide sequence ID" value="NC_021915.1"/>
</dbReference>
<gene>
    <name evidence="3" type="ORF">B841_12255</name>
</gene>
<feature type="transmembrane region" description="Helical" evidence="2">
    <location>
        <begin position="46"/>
        <end position="73"/>
    </location>
</feature>
<dbReference type="PANTHER" id="PTHR34703">
    <property type="entry name" value="ANTIPORTER SUBUNIT MNHG2-RELATED"/>
    <property type="match status" value="1"/>
</dbReference>
<comment type="similarity">
    <text evidence="1">Belongs to the CPA3 antiporters (TC 2.A.63) subunit G family.</text>
</comment>
<dbReference type="HOGENOM" id="CLU_121334_2_0_11"/>
<dbReference type="InterPro" id="IPR005133">
    <property type="entry name" value="PhaG_MnhG_YufB"/>
</dbReference>
<keyword evidence="2" id="KW-1133">Transmembrane helix</keyword>
<keyword evidence="2" id="KW-0812">Transmembrane</keyword>
<dbReference type="EMBL" id="CP003924">
    <property type="protein sequence ID" value="AGS35923.1"/>
    <property type="molecule type" value="Genomic_DNA"/>
</dbReference>
<evidence type="ECO:0000256" key="1">
    <source>
        <dbReference type="ARBA" id="ARBA00008404"/>
    </source>
</evidence>
<evidence type="ECO:0000313" key="4">
    <source>
        <dbReference type="Proteomes" id="UP000015388"/>
    </source>
</evidence>
<dbReference type="Pfam" id="PF03334">
    <property type="entry name" value="PhaG_MnhG_YufB"/>
    <property type="match status" value="1"/>
</dbReference>
<dbReference type="eggNOG" id="COG1320">
    <property type="taxonomic scope" value="Bacteria"/>
</dbReference>
<sequence>MIIDLLSGAVIVVGVVFFTAGTIGLIRFPDTRSRLHALTKADNIGLALVLIGVALQVGSGSTAVLLLIAWVLVLGAASVSAQTLAGVEADNSSEVASAGSGESA</sequence>
<organism evidence="3 4">
    <name type="scientific">Corynebacterium maris DSM 45190</name>
    <dbReference type="NCBI Taxonomy" id="1224163"/>
    <lineage>
        <taxon>Bacteria</taxon>
        <taxon>Bacillati</taxon>
        <taxon>Actinomycetota</taxon>
        <taxon>Actinomycetes</taxon>
        <taxon>Mycobacteriales</taxon>
        <taxon>Corynebacteriaceae</taxon>
        <taxon>Corynebacterium</taxon>
    </lineage>
</organism>
<name>S5TML3_9CORY</name>
<evidence type="ECO:0000256" key="2">
    <source>
        <dbReference type="SAM" id="Phobius"/>
    </source>
</evidence>
<accession>S5TML3</accession>
<dbReference type="PANTHER" id="PTHR34703:SF1">
    <property type="entry name" value="ANTIPORTER SUBUNIT MNHG2-RELATED"/>
    <property type="match status" value="1"/>
</dbReference>
<feature type="transmembrane region" description="Helical" evidence="2">
    <location>
        <begin position="6"/>
        <end position="26"/>
    </location>
</feature>
<dbReference type="AlphaFoldDB" id="S5TML3"/>
<dbReference type="Proteomes" id="UP000015388">
    <property type="component" value="Chromosome"/>
</dbReference>
<keyword evidence="4" id="KW-1185">Reference proteome</keyword>